<dbReference type="PANTHER" id="PTHR46796:SF15">
    <property type="entry name" value="BLL1074 PROTEIN"/>
    <property type="match status" value="1"/>
</dbReference>
<dbReference type="Gene3D" id="1.10.10.60">
    <property type="entry name" value="Homeodomain-like"/>
    <property type="match status" value="1"/>
</dbReference>
<dbReference type="EMBL" id="MTBP01000002">
    <property type="protein sequence ID" value="POM23938.1"/>
    <property type="molecule type" value="Genomic_DNA"/>
</dbReference>
<evidence type="ECO:0000259" key="4">
    <source>
        <dbReference type="PROSITE" id="PS01124"/>
    </source>
</evidence>
<sequence length="236" mass="25108">MQGRVNPTGYRERPAPRGAGLACVWTSALPRAAAEPFVQRVVPDGCVDVYWSERDGRVFVAGPDTGPMPALLLPGDRFVGVRFRPGTAGRVLTVPPAAVRDARVPLSDLWGADAERLEHSGDPGRALMAALVARAASAPPPDPLVAGLIPALATGSVARAADDLGFSERQIRRRTMDAFGYGPKTLQRVLRFQKALRLARTGTPFADVTQAAGYADQTHLAHEVRELGGAPLGTFR</sequence>
<evidence type="ECO:0000313" key="5">
    <source>
        <dbReference type="EMBL" id="POM23938.1"/>
    </source>
</evidence>
<protein>
    <submittedName>
        <fullName evidence="5">Helix-turn-helix domain protein</fullName>
    </submittedName>
</protein>
<name>A0A2P4UFZ5_9ACTN</name>
<keyword evidence="6" id="KW-1185">Reference proteome</keyword>
<dbReference type="InterPro" id="IPR050204">
    <property type="entry name" value="AraC_XylS_family_regulators"/>
</dbReference>
<keyword evidence="2" id="KW-0238">DNA-binding</keyword>
<evidence type="ECO:0000256" key="2">
    <source>
        <dbReference type="ARBA" id="ARBA00023125"/>
    </source>
</evidence>
<dbReference type="SMART" id="SM00342">
    <property type="entry name" value="HTH_ARAC"/>
    <property type="match status" value="1"/>
</dbReference>
<dbReference type="PANTHER" id="PTHR46796">
    <property type="entry name" value="HTH-TYPE TRANSCRIPTIONAL ACTIVATOR RHAS-RELATED"/>
    <property type="match status" value="1"/>
</dbReference>
<keyword evidence="3" id="KW-0804">Transcription</keyword>
<dbReference type="InterPro" id="IPR018060">
    <property type="entry name" value="HTH_AraC"/>
</dbReference>
<evidence type="ECO:0000256" key="1">
    <source>
        <dbReference type="ARBA" id="ARBA00023015"/>
    </source>
</evidence>
<dbReference type="PROSITE" id="PS01124">
    <property type="entry name" value="HTH_ARAC_FAMILY_2"/>
    <property type="match status" value="1"/>
</dbReference>
<dbReference type="GO" id="GO:0043565">
    <property type="term" value="F:sequence-specific DNA binding"/>
    <property type="evidence" value="ECO:0007669"/>
    <property type="project" value="InterPro"/>
</dbReference>
<dbReference type="Pfam" id="PF12833">
    <property type="entry name" value="HTH_18"/>
    <property type="match status" value="1"/>
</dbReference>
<dbReference type="Pfam" id="PF20240">
    <property type="entry name" value="DUF6597"/>
    <property type="match status" value="1"/>
</dbReference>
<evidence type="ECO:0000313" key="6">
    <source>
        <dbReference type="Proteomes" id="UP000242367"/>
    </source>
</evidence>
<proteinExistence type="predicted"/>
<comment type="caution">
    <text evidence="5">The sequence shown here is derived from an EMBL/GenBank/DDBJ whole genome shotgun (WGS) entry which is preliminary data.</text>
</comment>
<feature type="domain" description="HTH araC/xylS-type" evidence="4">
    <location>
        <begin position="156"/>
        <end position="236"/>
    </location>
</feature>
<gene>
    <name evidence="5" type="ORF">BTM25_25650</name>
</gene>
<keyword evidence="1" id="KW-0805">Transcription regulation</keyword>
<evidence type="ECO:0000256" key="3">
    <source>
        <dbReference type="ARBA" id="ARBA00023163"/>
    </source>
</evidence>
<organism evidence="5 6">
    <name type="scientific">Actinomadura rubteroloni</name>
    <dbReference type="NCBI Taxonomy" id="1926885"/>
    <lineage>
        <taxon>Bacteria</taxon>
        <taxon>Bacillati</taxon>
        <taxon>Actinomycetota</taxon>
        <taxon>Actinomycetes</taxon>
        <taxon>Streptosporangiales</taxon>
        <taxon>Thermomonosporaceae</taxon>
        <taxon>Actinomadura</taxon>
    </lineage>
</organism>
<dbReference type="GO" id="GO:0003700">
    <property type="term" value="F:DNA-binding transcription factor activity"/>
    <property type="evidence" value="ECO:0007669"/>
    <property type="project" value="InterPro"/>
</dbReference>
<reference evidence="5 6" key="1">
    <citation type="journal article" date="2017" name="Chemistry">
        <title>Isolation, Biosynthesis and Chemical Modifications of Rubterolones A-F: Rare Tropolone Alkaloids from Actinomadura sp. 5-2.</title>
        <authorList>
            <person name="Guo H."/>
            <person name="Benndorf R."/>
            <person name="Leichnitz D."/>
            <person name="Klassen J.L."/>
            <person name="Vollmers J."/>
            <person name="Gorls H."/>
            <person name="Steinacker M."/>
            <person name="Weigel C."/>
            <person name="Dahse H.M."/>
            <person name="Kaster A.K."/>
            <person name="de Beer Z.W."/>
            <person name="Poulsen M."/>
            <person name="Beemelmanns C."/>
        </authorList>
    </citation>
    <scope>NUCLEOTIDE SEQUENCE [LARGE SCALE GENOMIC DNA]</scope>
    <source>
        <strain evidence="5 6">5-2</strain>
    </source>
</reference>
<dbReference type="InterPro" id="IPR046532">
    <property type="entry name" value="DUF6597"/>
</dbReference>
<accession>A0A2P4UFZ5</accession>
<dbReference type="AlphaFoldDB" id="A0A2P4UFZ5"/>
<dbReference type="Proteomes" id="UP000242367">
    <property type="component" value="Unassembled WGS sequence"/>
</dbReference>